<dbReference type="AlphaFoldDB" id="A0A1I5XIM1"/>
<sequence>MNAVTASRPHDQLPPPSVGDLFAHPQYWISGAGHDAARAAECPHGYRLTASCLCCYQDEDPQEYQFTTVELFGLRVMSTRQPWGTSLLERGKPVENRTRATSWRGPVVIHSGRKWDDRGRDIAAEMRVPAVPRDAPTGYLGVMDLVGVHHDNGCCRPWGEPGSYHWEFENPRVFHAPLAGPGMLGMYRKVPLAVAHAVVAEAWTRGGLTRPANPSDRAAAEVPESSVAGHLAAVAGLLTDEADSRPRPHGRAAWREAATRVARHAEQAARVDAGGGPGASFVTHLDWVRTALDNELRNTGDADSAAEIAAVRERLHAYHEGDNYRVTLLCADEQRTEVVVRATDRFEAAKRAMDADPRHLVGATRSSEAPIDVCSVALLTPNGPRT</sequence>
<dbReference type="OrthoDB" id="359066at2"/>
<gene>
    <name evidence="1" type="ORF">SAMN05421854_110243</name>
</gene>
<evidence type="ECO:0000313" key="1">
    <source>
        <dbReference type="EMBL" id="SFQ31507.1"/>
    </source>
</evidence>
<name>A0A1I5XIM1_9PSEU</name>
<dbReference type="InterPro" id="IPR015947">
    <property type="entry name" value="PUA-like_sf"/>
</dbReference>
<accession>A0A1I5XIM1</accession>
<proteinExistence type="predicted"/>
<organism evidence="1 2">
    <name type="scientific">Amycolatopsis rubida</name>
    <dbReference type="NCBI Taxonomy" id="112413"/>
    <lineage>
        <taxon>Bacteria</taxon>
        <taxon>Bacillati</taxon>
        <taxon>Actinomycetota</taxon>
        <taxon>Actinomycetes</taxon>
        <taxon>Pseudonocardiales</taxon>
        <taxon>Pseudonocardiaceae</taxon>
        <taxon>Amycolatopsis</taxon>
    </lineage>
</organism>
<dbReference type="SUPFAM" id="SSF88697">
    <property type="entry name" value="PUA domain-like"/>
    <property type="match status" value="1"/>
</dbReference>
<evidence type="ECO:0000313" key="2">
    <source>
        <dbReference type="Proteomes" id="UP000199137"/>
    </source>
</evidence>
<reference evidence="2" key="1">
    <citation type="submission" date="2016-10" db="EMBL/GenBank/DDBJ databases">
        <authorList>
            <person name="Varghese N."/>
            <person name="Submissions S."/>
        </authorList>
    </citation>
    <scope>NUCLEOTIDE SEQUENCE [LARGE SCALE GENOMIC DNA]</scope>
    <source>
        <strain evidence="2">DSM 44637</strain>
    </source>
</reference>
<protein>
    <submittedName>
        <fullName evidence="1">Uncharacterized protein</fullName>
    </submittedName>
</protein>
<dbReference type="Proteomes" id="UP000199137">
    <property type="component" value="Unassembled WGS sequence"/>
</dbReference>
<dbReference type="EMBL" id="FOWC01000010">
    <property type="protein sequence ID" value="SFQ31507.1"/>
    <property type="molecule type" value="Genomic_DNA"/>
</dbReference>
<dbReference type="Gene3D" id="2.30.130.30">
    <property type="entry name" value="Hypothetical protein"/>
    <property type="match status" value="1"/>
</dbReference>
<dbReference type="RefSeq" id="WP_093575775.1">
    <property type="nucleotide sequence ID" value="NZ_FOWC01000010.1"/>
</dbReference>